<dbReference type="Proteomes" id="UP001168380">
    <property type="component" value="Unassembled WGS sequence"/>
</dbReference>
<evidence type="ECO:0000313" key="2">
    <source>
        <dbReference type="EMBL" id="MDO3383267.1"/>
    </source>
</evidence>
<name>A0ABT8TGP3_9GAMM</name>
<dbReference type="Pfam" id="PF08856">
    <property type="entry name" value="DUF1826"/>
    <property type="match status" value="1"/>
</dbReference>
<evidence type="ECO:0000313" key="3">
    <source>
        <dbReference type="Proteomes" id="UP001168380"/>
    </source>
</evidence>
<protein>
    <submittedName>
        <fullName evidence="2">DUF1826 domain-containing protein</fullName>
    </submittedName>
</protein>
<dbReference type="InterPro" id="IPR014955">
    <property type="entry name" value="DUF1826"/>
</dbReference>
<dbReference type="RefSeq" id="WP_302714036.1">
    <property type="nucleotide sequence ID" value="NZ_JAULRT010000060.1"/>
</dbReference>
<gene>
    <name evidence="2" type="ORF">QWI16_13885</name>
</gene>
<organism evidence="2 3">
    <name type="scientific">Gilvimarinus algae</name>
    <dbReference type="NCBI Taxonomy" id="3058037"/>
    <lineage>
        <taxon>Bacteria</taxon>
        <taxon>Pseudomonadati</taxon>
        <taxon>Pseudomonadota</taxon>
        <taxon>Gammaproteobacteria</taxon>
        <taxon>Cellvibrionales</taxon>
        <taxon>Cellvibrionaceae</taxon>
        <taxon>Gilvimarinus</taxon>
    </lineage>
</organism>
<proteinExistence type="predicted"/>
<dbReference type="EMBL" id="JAULRT010000060">
    <property type="protein sequence ID" value="MDO3383267.1"/>
    <property type="molecule type" value="Genomic_DNA"/>
</dbReference>
<comment type="caution">
    <text evidence="2">The sequence shown here is derived from an EMBL/GenBank/DDBJ whole genome shotgun (WGS) entry which is preliminary data.</text>
</comment>
<reference evidence="2" key="1">
    <citation type="submission" date="2023-07" db="EMBL/GenBank/DDBJ databases">
        <title>Gilvimarinus algae sp. nov., isolated from the surface of Kelp.</title>
        <authorList>
            <person name="Sun Y.Y."/>
            <person name="Gong Y."/>
            <person name="Du Z.J."/>
        </authorList>
    </citation>
    <scope>NUCLEOTIDE SEQUENCE</scope>
    <source>
        <strain evidence="2">SDUM040014</strain>
    </source>
</reference>
<keyword evidence="3" id="KW-1185">Reference proteome</keyword>
<evidence type="ECO:0000256" key="1">
    <source>
        <dbReference type="SAM" id="MobiDB-lite"/>
    </source>
</evidence>
<accession>A0ABT8TGP3</accession>
<sequence>MLNTAMTLTAPDGLSQSTDPAVFTELYNGSTNLCVWQRELPPEIIHYSDYLLNHHHHATEIRLTGTLTELERELTKTLPAHCARQAFTDNIIILADMLTCLLGAKAVGMRFCVASSATCPRFHVDKLGCRLITTYRGPATQWLDNNDIDRNKLGPGAEGKPDSESGLYSRPDSIYQLSAGDVALLKGELWPGNEGNGIVHRSPPLEESQRRLFVTMDAIT</sequence>
<feature type="region of interest" description="Disordered" evidence="1">
    <location>
        <begin position="146"/>
        <end position="166"/>
    </location>
</feature>